<dbReference type="AlphaFoldDB" id="A0A3M7SQB0"/>
<comment type="caution">
    <text evidence="1">The sequence shown here is derived from an EMBL/GenBank/DDBJ whole genome shotgun (WGS) entry which is preliminary data.</text>
</comment>
<dbReference type="Proteomes" id="UP000276133">
    <property type="component" value="Unassembled WGS sequence"/>
</dbReference>
<protein>
    <submittedName>
        <fullName evidence="1">Uncharacterized protein</fullName>
    </submittedName>
</protein>
<dbReference type="OrthoDB" id="125347at2759"/>
<dbReference type="EMBL" id="REGN01000929">
    <property type="protein sequence ID" value="RNA38051.1"/>
    <property type="molecule type" value="Genomic_DNA"/>
</dbReference>
<organism evidence="1 2">
    <name type="scientific">Brachionus plicatilis</name>
    <name type="common">Marine rotifer</name>
    <name type="synonym">Brachionus muelleri</name>
    <dbReference type="NCBI Taxonomy" id="10195"/>
    <lineage>
        <taxon>Eukaryota</taxon>
        <taxon>Metazoa</taxon>
        <taxon>Spiralia</taxon>
        <taxon>Gnathifera</taxon>
        <taxon>Rotifera</taxon>
        <taxon>Eurotatoria</taxon>
        <taxon>Monogononta</taxon>
        <taxon>Pseudotrocha</taxon>
        <taxon>Ploima</taxon>
        <taxon>Brachionidae</taxon>
        <taxon>Brachionus</taxon>
    </lineage>
</organism>
<keyword evidence="2" id="KW-1185">Reference proteome</keyword>
<proteinExistence type="predicted"/>
<evidence type="ECO:0000313" key="1">
    <source>
        <dbReference type="EMBL" id="RNA38051.1"/>
    </source>
</evidence>
<accession>A0A3M7SQB0</accession>
<sequence>MSEKIIGRKRRKALTVQDKLDIIEIKKIQTITNEEIVTKYGEAYTRTIKKCRIQNGMFEIIDKAVYEWYKNALKSMRVRSLLIF</sequence>
<name>A0A3M7SQB0_BRAPC</name>
<reference evidence="1 2" key="1">
    <citation type="journal article" date="2018" name="Sci. Rep.">
        <title>Genomic signatures of local adaptation to the degree of environmental predictability in rotifers.</title>
        <authorList>
            <person name="Franch-Gras L."/>
            <person name="Hahn C."/>
            <person name="Garcia-Roger E.M."/>
            <person name="Carmona M.J."/>
            <person name="Serra M."/>
            <person name="Gomez A."/>
        </authorList>
    </citation>
    <scope>NUCLEOTIDE SEQUENCE [LARGE SCALE GENOMIC DNA]</scope>
    <source>
        <strain evidence="1">HYR1</strain>
    </source>
</reference>
<evidence type="ECO:0000313" key="2">
    <source>
        <dbReference type="Proteomes" id="UP000276133"/>
    </source>
</evidence>
<gene>
    <name evidence="1" type="ORF">BpHYR1_033374</name>
</gene>